<dbReference type="NCBIfam" id="TIGR02669">
    <property type="entry name" value="SpoIID_LytB"/>
    <property type="match status" value="1"/>
</dbReference>
<proteinExistence type="predicted"/>
<evidence type="ECO:0000313" key="2">
    <source>
        <dbReference type="EMBL" id="MBE5040352.1"/>
    </source>
</evidence>
<accession>A0A9D5M6E4</accession>
<dbReference type="GO" id="GO:0030435">
    <property type="term" value="P:sporulation resulting in formation of a cellular spore"/>
    <property type="evidence" value="ECO:0007669"/>
    <property type="project" value="InterPro"/>
</dbReference>
<dbReference type="InterPro" id="IPR013693">
    <property type="entry name" value="SpoIID/LytB_N"/>
</dbReference>
<dbReference type="NCBIfam" id="TIGR02870">
    <property type="entry name" value="spore_II_D"/>
    <property type="match status" value="1"/>
</dbReference>
<dbReference type="AlphaFoldDB" id="A0A9D5M6E4"/>
<dbReference type="Proteomes" id="UP000806542">
    <property type="component" value="Unassembled WGS sequence"/>
</dbReference>
<dbReference type="Pfam" id="PF08486">
    <property type="entry name" value="SpoIID"/>
    <property type="match status" value="1"/>
</dbReference>
<reference evidence="2" key="1">
    <citation type="submission" date="2020-10" db="EMBL/GenBank/DDBJ databases">
        <title>ChiBAC.</title>
        <authorList>
            <person name="Zenner C."/>
            <person name="Hitch T.C.A."/>
            <person name="Clavel T."/>
        </authorList>
    </citation>
    <scope>NUCLEOTIDE SEQUENCE</scope>
    <source>
        <strain evidence="2">DSM 107454</strain>
    </source>
</reference>
<gene>
    <name evidence="2" type="primary">spoIID</name>
    <name evidence="2" type="ORF">INF28_07735</name>
</gene>
<comment type="caution">
    <text evidence="2">The sequence shown here is derived from an EMBL/GenBank/DDBJ whole genome shotgun (WGS) entry which is preliminary data.</text>
</comment>
<protein>
    <submittedName>
        <fullName evidence="2">Stage II sporulation protein D</fullName>
    </submittedName>
</protein>
<name>A0A9D5M6E4_9FIRM</name>
<keyword evidence="3" id="KW-1185">Reference proteome</keyword>
<organism evidence="2 3">
    <name type="scientific">Ructibacterium gallinarum</name>
    <dbReference type="NCBI Taxonomy" id="2779355"/>
    <lineage>
        <taxon>Bacteria</taxon>
        <taxon>Bacillati</taxon>
        <taxon>Bacillota</taxon>
        <taxon>Clostridia</taxon>
        <taxon>Eubacteriales</taxon>
        <taxon>Oscillospiraceae</taxon>
        <taxon>Ructibacterium</taxon>
    </lineage>
</organism>
<dbReference type="EMBL" id="JADCKB010000014">
    <property type="protein sequence ID" value="MBE5040352.1"/>
    <property type="molecule type" value="Genomic_DNA"/>
</dbReference>
<dbReference type="InterPro" id="IPR014225">
    <property type="entry name" value="Spore_II_D_firmicutes"/>
</dbReference>
<evidence type="ECO:0000259" key="1">
    <source>
        <dbReference type="Pfam" id="PF08486"/>
    </source>
</evidence>
<feature type="domain" description="Sporulation stage II protein D amidase enhancer LytB N-terminal" evidence="1">
    <location>
        <begin position="71"/>
        <end position="175"/>
    </location>
</feature>
<dbReference type="InterPro" id="IPR013486">
    <property type="entry name" value="SpoIID/LytB"/>
</dbReference>
<sequence length="346" mass="38239">MKKIVLGFFVICVAVFLIPSVLVPVAGLFQREKEVPAAADIVPEQEGDAVTTAVMQDPYQISLYITASGETVTMDFEDYVAGIVAEEMPPSYPKEALKAQAVAARSYMLSKIAGYLQNGIPEEHHGALLCTDYSHCKNWTALSDTKKRWDARFADDYEQKILEAVQETRGEYLIYDNKVAKTFFYAVSSGQTETAEDVWGTALPYLQSVPSEEDSRADGYRSRVFYPKEAFYTVLKGARPQISLKEPLSSMLGKVTYTQGGSVATIELGGEIFKGTEIRSMFGLRSAHFNLRFEEEQAVFEVTGYGHGVGMSQFGAGAMAGEGKNYQEILMHYYSGVTLASLYHKA</sequence>
<dbReference type="RefSeq" id="WP_226392903.1">
    <property type="nucleotide sequence ID" value="NZ_JADCKB010000014.1"/>
</dbReference>
<evidence type="ECO:0000313" key="3">
    <source>
        <dbReference type="Proteomes" id="UP000806542"/>
    </source>
</evidence>